<evidence type="ECO:0000256" key="6">
    <source>
        <dbReference type="ARBA" id="ARBA00032875"/>
    </source>
</evidence>
<dbReference type="PANTHER" id="PTHR43272:SF32">
    <property type="entry name" value="AMP-DEPENDENT SYNTHETASE_LIGASE DOMAIN-CONTAINING PROTEIN"/>
    <property type="match status" value="1"/>
</dbReference>
<organism evidence="9 10">
    <name type="scientific">Plantactinospora mayteni</name>
    <dbReference type="NCBI Taxonomy" id="566021"/>
    <lineage>
        <taxon>Bacteria</taxon>
        <taxon>Bacillati</taxon>
        <taxon>Actinomycetota</taxon>
        <taxon>Actinomycetes</taxon>
        <taxon>Micromonosporales</taxon>
        <taxon>Micromonosporaceae</taxon>
        <taxon>Plantactinospora</taxon>
    </lineage>
</organism>
<evidence type="ECO:0000256" key="3">
    <source>
        <dbReference type="ARBA" id="ARBA00022832"/>
    </source>
</evidence>
<protein>
    <recommendedName>
        <fullName evidence="6">Acyl-CoA synthetase</fullName>
    </recommendedName>
</protein>
<dbReference type="GO" id="GO:0016874">
    <property type="term" value="F:ligase activity"/>
    <property type="evidence" value="ECO:0007669"/>
    <property type="project" value="UniProtKB-KW"/>
</dbReference>
<sequence length="677" mass="72478">MSEPVADTAPAGDPADLAAAATASTAAASTAASTAAGPPARAVPASTIAVRVRDRALGTPDAVAMREKDRGIWQEVTWAGYWDTVQTVAHGLLALGVQPGDRVAIHAENRREWLFTDVAAVAVRAMTVGLYPTNPAPEVGYLLSHSGARVLIAEDQEQVDKALEVLDTCPELERIVYLEPRGIRHRYRHPALLGWDELLAIGAEHRAAEPGAVAARMAAATAEDIATLIYTSGTTGPAKGAMLTVANVDFAIRVLVDGGGFTDPPPGPYDVLLSYLPLCHVAERIFTTWFNAGAGVQVAFAESIDTVQANLREVQPTILFGVPRIWEKILAGVTIRLANASPVKRWNARLWLGVADRIAGTLVRSGGRHTAGTRLAYAAGWLFCYRALRVRIGMRRVRYAASGAAPIAPDVLRFFMGIGIRMHEVYGMTENTAVATGNRPGRVRLGTVGEPHPGVELRIDEETGEILTRHGGVFAGYYRDPAATAAAFDADGWLRTGDVGEWVDGTHVRITDRARDIMITAGGKNIGPSEIENALKASPYVKEAILVGDRRPYLTALVGIELETVGEWAQRRGLPYTTYRDLAGKPEVRTLVEGLVAAVNAGRAPVEQIRRFTLLPKELDHDDGELTATQKVRRAAVAARFADLIDELYARRPANTDSDGSGRDGSDRSGTGPGEAG</sequence>
<keyword evidence="10" id="KW-1185">Reference proteome</keyword>
<dbReference type="Proteomes" id="UP000621500">
    <property type="component" value="Unassembled WGS sequence"/>
</dbReference>
<evidence type="ECO:0000256" key="7">
    <source>
        <dbReference type="SAM" id="MobiDB-lite"/>
    </source>
</evidence>
<keyword evidence="3" id="KW-0276">Fatty acid metabolism</keyword>
<dbReference type="InterPro" id="IPR045851">
    <property type="entry name" value="AMP-bd_C_sf"/>
</dbReference>
<dbReference type="RefSeq" id="WP_203856497.1">
    <property type="nucleotide sequence ID" value="NZ_BAAAZQ010000005.1"/>
</dbReference>
<comment type="similarity">
    <text evidence="1">Belongs to the ATP-dependent AMP-binding enzyme family.</text>
</comment>
<dbReference type="InterPro" id="IPR042099">
    <property type="entry name" value="ANL_N_sf"/>
</dbReference>
<reference evidence="9 10" key="1">
    <citation type="submission" date="2021-01" db="EMBL/GenBank/DDBJ databases">
        <title>Whole genome shotgun sequence of Plantactinospora mayteni NBRC 109088.</title>
        <authorList>
            <person name="Komaki H."/>
            <person name="Tamura T."/>
        </authorList>
    </citation>
    <scope>NUCLEOTIDE SEQUENCE [LARGE SCALE GENOMIC DNA]</scope>
    <source>
        <strain evidence="9 10">NBRC 109088</strain>
    </source>
</reference>
<dbReference type="Gene3D" id="3.40.50.12780">
    <property type="entry name" value="N-terminal domain of ligase-like"/>
    <property type="match status" value="1"/>
</dbReference>
<evidence type="ECO:0000256" key="2">
    <source>
        <dbReference type="ARBA" id="ARBA00022598"/>
    </source>
</evidence>
<dbReference type="InterPro" id="IPR020845">
    <property type="entry name" value="AMP-binding_CS"/>
</dbReference>
<dbReference type="PROSITE" id="PS00455">
    <property type="entry name" value="AMP_BINDING"/>
    <property type="match status" value="1"/>
</dbReference>
<comment type="caution">
    <text evidence="9">The sequence shown here is derived from an EMBL/GenBank/DDBJ whole genome shotgun (WGS) entry which is preliminary data.</text>
</comment>
<dbReference type="Pfam" id="PF00501">
    <property type="entry name" value="AMP-binding"/>
    <property type="match status" value="1"/>
</dbReference>
<comment type="catalytic activity">
    <reaction evidence="5">
        <text>a long-chain fatty acid + ATP + CoA = a long-chain fatty acyl-CoA + AMP + diphosphate</text>
        <dbReference type="Rhea" id="RHEA:15421"/>
        <dbReference type="ChEBI" id="CHEBI:30616"/>
        <dbReference type="ChEBI" id="CHEBI:33019"/>
        <dbReference type="ChEBI" id="CHEBI:57287"/>
        <dbReference type="ChEBI" id="CHEBI:57560"/>
        <dbReference type="ChEBI" id="CHEBI:83139"/>
        <dbReference type="ChEBI" id="CHEBI:456215"/>
        <dbReference type="EC" id="6.2.1.3"/>
    </reaction>
    <physiologicalReaction direction="left-to-right" evidence="5">
        <dbReference type="Rhea" id="RHEA:15422"/>
    </physiologicalReaction>
</comment>
<feature type="domain" description="AMP-dependent synthetase/ligase" evidence="8">
    <location>
        <begin position="53"/>
        <end position="478"/>
    </location>
</feature>
<name>A0ABQ4EJN3_9ACTN</name>
<evidence type="ECO:0000313" key="10">
    <source>
        <dbReference type="Proteomes" id="UP000621500"/>
    </source>
</evidence>
<evidence type="ECO:0000256" key="5">
    <source>
        <dbReference type="ARBA" id="ARBA00024484"/>
    </source>
</evidence>
<accession>A0ABQ4EJN3</accession>
<evidence type="ECO:0000313" key="9">
    <source>
        <dbReference type="EMBL" id="GIG94905.1"/>
    </source>
</evidence>
<dbReference type="InterPro" id="IPR000873">
    <property type="entry name" value="AMP-dep_synth/lig_dom"/>
</dbReference>
<gene>
    <name evidence="9" type="ORF">Pma05_14780</name>
</gene>
<dbReference type="SUPFAM" id="SSF56801">
    <property type="entry name" value="Acetyl-CoA synthetase-like"/>
    <property type="match status" value="1"/>
</dbReference>
<evidence type="ECO:0000259" key="8">
    <source>
        <dbReference type="Pfam" id="PF00501"/>
    </source>
</evidence>
<dbReference type="Gene3D" id="3.30.300.30">
    <property type="match status" value="1"/>
</dbReference>
<feature type="region of interest" description="Disordered" evidence="7">
    <location>
        <begin position="652"/>
        <end position="677"/>
    </location>
</feature>
<keyword evidence="4" id="KW-0443">Lipid metabolism</keyword>
<evidence type="ECO:0000256" key="1">
    <source>
        <dbReference type="ARBA" id="ARBA00006432"/>
    </source>
</evidence>
<dbReference type="Pfam" id="PF23562">
    <property type="entry name" value="AMP-binding_C_3"/>
    <property type="match status" value="1"/>
</dbReference>
<dbReference type="EMBL" id="BONX01000007">
    <property type="protein sequence ID" value="GIG94905.1"/>
    <property type="molecule type" value="Genomic_DNA"/>
</dbReference>
<keyword evidence="2 9" id="KW-0436">Ligase</keyword>
<evidence type="ECO:0000256" key="4">
    <source>
        <dbReference type="ARBA" id="ARBA00023098"/>
    </source>
</evidence>
<proteinExistence type="inferred from homology"/>
<dbReference type="PANTHER" id="PTHR43272">
    <property type="entry name" value="LONG-CHAIN-FATTY-ACID--COA LIGASE"/>
    <property type="match status" value="1"/>
</dbReference>